<dbReference type="SUPFAM" id="SSF103473">
    <property type="entry name" value="MFS general substrate transporter"/>
    <property type="match status" value="1"/>
</dbReference>
<dbReference type="Pfam" id="PF07690">
    <property type="entry name" value="MFS_1"/>
    <property type="match status" value="1"/>
</dbReference>
<evidence type="ECO:0000256" key="3">
    <source>
        <dbReference type="ARBA" id="ARBA00007520"/>
    </source>
</evidence>
<evidence type="ECO:0000313" key="12">
    <source>
        <dbReference type="EMBL" id="SHF93663.1"/>
    </source>
</evidence>
<keyword evidence="13" id="KW-1185">Reference proteome</keyword>
<feature type="transmembrane region" description="Helical" evidence="10">
    <location>
        <begin position="179"/>
        <end position="199"/>
    </location>
</feature>
<gene>
    <name evidence="12" type="ORF">SAMN05444320_105543</name>
</gene>
<dbReference type="NCBIfam" id="TIGR00710">
    <property type="entry name" value="efflux_Bcr_CflA"/>
    <property type="match status" value="1"/>
</dbReference>
<dbReference type="EMBL" id="FQVN01000005">
    <property type="protein sequence ID" value="SHF93663.1"/>
    <property type="molecule type" value="Genomic_DNA"/>
</dbReference>
<dbReference type="PROSITE" id="PS00216">
    <property type="entry name" value="SUGAR_TRANSPORT_1"/>
    <property type="match status" value="1"/>
</dbReference>
<keyword evidence="5" id="KW-1003">Cell membrane</keyword>
<accession>A0A1M5FQ90</accession>
<feature type="transmembrane region" description="Helical" evidence="10">
    <location>
        <begin position="359"/>
        <end position="379"/>
    </location>
</feature>
<keyword evidence="6 10" id="KW-0812">Transmembrane</keyword>
<dbReference type="Proteomes" id="UP000184501">
    <property type="component" value="Unassembled WGS sequence"/>
</dbReference>
<dbReference type="InterPro" id="IPR001958">
    <property type="entry name" value="Tet-R_TetA/multi-R_MdtG-like"/>
</dbReference>
<dbReference type="RefSeq" id="WP_200797572.1">
    <property type="nucleotide sequence ID" value="NZ_FQVN01000005.1"/>
</dbReference>
<feature type="domain" description="Major facilitator superfamily (MFS) profile" evidence="11">
    <location>
        <begin position="24"/>
        <end position="409"/>
    </location>
</feature>
<dbReference type="PANTHER" id="PTHR23502:SF132">
    <property type="entry name" value="POLYAMINE TRANSPORTER 2-RELATED"/>
    <property type="match status" value="1"/>
</dbReference>
<dbReference type="InterPro" id="IPR004812">
    <property type="entry name" value="Efflux_drug-R_Bcr/CmlA"/>
</dbReference>
<feature type="transmembrane region" description="Helical" evidence="10">
    <location>
        <begin position="322"/>
        <end position="347"/>
    </location>
</feature>
<keyword evidence="4" id="KW-0813">Transport</keyword>
<keyword evidence="8 10" id="KW-0472">Membrane</keyword>
<dbReference type="GO" id="GO:1990961">
    <property type="term" value="P:xenobiotic detoxification by transmembrane export across the plasma membrane"/>
    <property type="evidence" value="ECO:0007669"/>
    <property type="project" value="InterPro"/>
</dbReference>
<feature type="transmembrane region" description="Helical" evidence="10">
    <location>
        <begin position="266"/>
        <end position="287"/>
    </location>
</feature>
<feature type="transmembrane region" description="Helical" evidence="10">
    <location>
        <begin position="148"/>
        <end position="173"/>
    </location>
</feature>
<comment type="subcellular location">
    <subcellularLocation>
        <location evidence="1">Cell membrane</location>
        <topology evidence="1">Multi-pass membrane protein</topology>
    </subcellularLocation>
</comment>
<dbReference type="CDD" id="cd17320">
    <property type="entry name" value="MFS_MdfA_MDR_like"/>
    <property type="match status" value="1"/>
</dbReference>
<feature type="transmembrane region" description="Helical" evidence="10">
    <location>
        <begin position="385"/>
        <end position="404"/>
    </location>
</feature>
<reference evidence="12 13" key="1">
    <citation type="submission" date="2016-11" db="EMBL/GenBank/DDBJ databases">
        <authorList>
            <person name="Jaros S."/>
            <person name="Januszkiewicz K."/>
            <person name="Wedrychowicz H."/>
        </authorList>
    </citation>
    <scope>NUCLEOTIDE SEQUENCE [LARGE SCALE GENOMIC DNA]</scope>
    <source>
        <strain evidence="12 13">DSM 44523</strain>
    </source>
</reference>
<proteinExistence type="inferred from homology"/>
<sequence>MTTPVSARAAVSEPDTPPSPPGRLTATLALLSFVVPLSIDMYLPAFPAMAGELGTDAAGVQLTLTAFLIGLAVGQLVLGPLSDRYGRRTPILVGTAVCAMATALCAVAPSLGTLIALRFVMGFSGAAGVVVGRAVVTDLASGVVAARIFGVLMALGGIAPIVAPLAGGVILSGDRGWQAVFWVLTGISALMLLAAWFFVPESLPAERRQAGGLRGTFRAAGSVMTNRHYLGYTLAFCLATGALFCYVSASPFLLQNVLGFSVGQASIAFSACALTATLSSVAAARLVGRYRPALLLRVGLTLMVVASAAALVITLSGHLNRVWALGLVALAFLGLGQVFSTATALALERVPHATGTGSAVLGTLQSGLGALVAPLMGAAGEHSAVPLFVGMTLCALAAVLALLLTRNADRSGPAVTAAA</sequence>
<dbReference type="PROSITE" id="PS50850">
    <property type="entry name" value="MFS"/>
    <property type="match status" value="1"/>
</dbReference>
<comment type="similarity">
    <text evidence="2">Belongs to the major facilitator superfamily. Bcr/CmlA family.</text>
</comment>
<feature type="transmembrane region" description="Helical" evidence="10">
    <location>
        <begin position="28"/>
        <end position="46"/>
    </location>
</feature>
<feature type="region of interest" description="Disordered" evidence="9">
    <location>
        <begin position="1"/>
        <end position="22"/>
    </location>
</feature>
<dbReference type="PRINTS" id="PR01035">
    <property type="entry name" value="TCRTETA"/>
</dbReference>
<evidence type="ECO:0000256" key="7">
    <source>
        <dbReference type="ARBA" id="ARBA00022989"/>
    </source>
</evidence>
<dbReference type="GO" id="GO:0005886">
    <property type="term" value="C:plasma membrane"/>
    <property type="evidence" value="ECO:0007669"/>
    <property type="project" value="UniProtKB-SubCell"/>
</dbReference>
<evidence type="ECO:0000259" key="11">
    <source>
        <dbReference type="PROSITE" id="PS50850"/>
    </source>
</evidence>
<dbReference type="InterPro" id="IPR005829">
    <property type="entry name" value="Sugar_transporter_CS"/>
</dbReference>
<dbReference type="InterPro" id="IPR011701">
    <property type="entry name" value="MFS"/>
</dbReference>
<keyword evidence="7 10" id="KW-1133">Transmembrane helix</keyword>
<dbReference type="GO" id="GO:0042910">
    <property type="term" value="F:xenobiotic transmembrane transporter activity"/>
    <property type="evidence" value="ECO:0007669"/>
    <property type="project" value="InterPro"/>
</dbReference>
<dbReference type="InterPro" id="IPR036259">
    <property type="entry name" value="MFS_trans_sf"/>
</dbReference>
<evidence type="ECO:0000256" key="6">
    <source>
        <dbReference type="ARBA" id="ARBA00022692"/>
    </source>
</evidence>
<feature type="transmembrane region" description="Helical" evidence="10">
    <location>
        <begin position="294"/>
        <end position="316"/>
    </location>
</feature>
<evidence type="ECO:0000256" key="1">
    <source>
        <dbReference type="ARBA" id="ARBA00004651"/>
    </source>
</evidence>
<dbReference type="Gene3D" id="1.20.1720.10">
    <property type="entry name" value="Multidrug resistance protein D"/>
    <property type="match status" value="1"/>
</dbReference>
<evidence type="ECO:0000313" key="13">
    <source>
        <dbReference type="Proteomes" id="UP000184501"/>
    </source>
</evidence>
<name>A0A1M5FQ90_STRHI</name>
<feature type="transmembrane region" description="Helical" evidence="10">
    <location>
        <begin position="58"/>
        <end position="78"/>
    </location>
</feature>
<evidence type="ECO:0000256" key="8">
    <source>
        <dbReference type="ARBA" id="ARBA00023136"/>
    </source>
</evidence>
<organism evidence="12 13">
    <name type="scientific">Streptoalloteichus hindustanus</name>
    <dbReference type="NCBI Taxonomy" id="2017"/>
    <lineage>
        <taxon>Bacteria</taxon>
        <taxon>Bacillati</taxon>
        <taxon>Actinomycetota</taxon>
        <taxon>Actinomycetes</taxon>
        <taxon>Pseudonocardiales</taxon>
        <taxon>Pseudonocardiaceae</taxon>
        <taxon>Streptoalloteichus</taxon>
    </lineage>
</organism>
<dbReference type="AlphaFoldDB" id="A0A1M5FQ90"/>
<evidence type="ECO:0000256" key="9">
    <source>
        <dbReference type="SAM" id="MobiDB-lite"/>
    </source>
</evidence>
<dbReference type="InterPro" id="IPR020846">
    <property type="entry name" value="MFS_dom"/>
</dbReference>
<evidence type="ECO:0000256" key="5">
    <source>
        <dbReference type="ARBA" id="ARBA00022475"/>
    </source>
</evidence>
<evidence type="ECO:0000256" key="10">
    <source>
        <dbReference type="SAM" id="Phobius"/>
    </source>
</evidence>
<comment type="similarity">
    <text evidence="3">Belongs to the major facilitator superfamily. TCR/Tet family.</text>
</comment>
<evidence type="ECO:0000256" key="2">
    <source>
        <dbReference type="ARBA" id="ARBA00006236"/>
    </source>
</evidence>
<protein>
    <submittedName>
        <fullName evidence="12">MFS transporter, DHA1 family, bicyclomycin/chloramphenicol resistance protein</fullName>
    </submittedName>
</protein>
<feature type="transmembrane region" description="Helical" evidence="10">
    <location>
        <begin position="115"/>
        <end position="136"/>
    </location>
</feature>
<dbReference type="PANTHER" id="PTHR23502">
    <property type="entry name" value="MAJOR FACILITATOR SUPERFAMILY"/>
    <property type="match status" value="1"/>
</dbReference>
<evidence type="ECO:0000256" key="4">
    <source>
        <dbReference type="ARBA" id="ARBA00022448"/>
    </source>
</evidence>
<feature type="transmembrane region" description="Helical" evidence="10">
    <location>
        <begin position="90"/>
        <end position="109"/>
    </location>
</feature>
<feature type="transmembrane region" description="Helical" evidence="10">
    <location>
        <begin position="229"/>
        <end position="254"/>
    </location>
</feature>